<dbReference type="PANTHER" id="PTHR47958">
    <property type="entry name" value="ATP-DEPENDENT RNA HELICASE DBP3"/>
    <property type="match status" value="1"/>
</dbReference>
<dbReference type="InterPro" id="IPR000629">
    <property type="entry name" value="RNA-helicase_DEAD-box_CS"/>
</dbReference>
<dbReference type="GO" id="GO:0004386">
    <property type="term" value="F:helicase activity"/>
    <property type="evidence" value="ECO:0007669"/>
    <property type="project" value="UniProtKB-KW"/>
</dbReference>
<evidence type="ECO:0000259" key="5">
    <source>
        <dbReference type="PROSITE" id="PS51192"/>
    </source>
</evidence>
<dbReference type="Gene3D" id="3.40.50.300">
    <property type="entry name" value="P-loop containing nucleotide triphosphate hydrolases"/>
    <property type="match status" value="1"/>
</dbReference>
<evidence type="ECO:0000256" key="2">
    <source>
        <dbReference type="ARBA" id="ARBA00022806"/>
    </source>
</evidence>
<dbReference type="SMART" id="SM00487">
    <property type="entry name" value="DEXDc"/>
    <property type="match status" value="1"/>
</dbReference>
<dbReference type="GeneTree" id="ENSGT00940000164183"/>
<dbReference type="SUPFAM" id="SSF52540">
    <property type="entry name" value="P-loop containing nucleoside triphosphate hydrolases"/>
    <property type="match status" value="1"/>
</dbReference>
<dbReference type="GO" id="GO:0003676">
    <property type="term" value="F:nucleic acid binding"/>
    <property type="evidence" value="ECO:0007669"/>
    <property type="project" value="InterPro"/>
</dbReference>
<name>A0A8C0E1D2_BALMU</name>
<feature type="domain" description="Helicase ATP-binding" evidence="5">
    <location>
        <begin position="118"/>
        <end position="293"/>
    </location>
</feature>
<feature type="region of interest" description="Disordered" evidence="4">
    <location>
        <begin position="1"/>
        <end position="49"/>
    </location>
</feature>
<dbReference type="InterPro" id="IPR011545">
    <property type="entry name" value="DEAD/DEAH_box_helicase_dom"/>
</dbReference>
<proteinExistence type="inferred from homology"/>
<evidence type="ECO:0000256" key="3">
    <source>
        <dbReference type="RuleBase" id="RU000492"/>
    </source>
</evidence>
<accession>A0A8C0E1D2</accession>
<evidence type="ECO:0000313" key="6">
    <source>
        <dbReference type="Ensembl" id="ENSBMSP00010029317.1"/>
    </source>
</evidence>
<organism evidence="6">
    <name type="scientific">Balaenoptera musculus</name>
    <name type="common">Blue whale</name>
    <dbReference type="NCBI Taxonomy" id="9771"/>
    <lineage>
        <taxon>Eukaryota</taxon>
        <taxon>Metazoa</taxon>
        <taxon>Chordata</taxon>
        <taxon>Craniata</taxon>
        <taxon>Vertebrata</taxon>
        <taxon>Euteleostomi</taxon>
        <taxon>Mammalia</taxon>
        <taxon>Eutheria</taxon>
        <taxon>Laurasiatheria</taxon>
        <taxon>Artiodactyla</taxon>
        <taxon>Whippomorpha</taxon>
        <taxon>Cetacea</taxon>
        <taxon>Mysticeti</taxon>
        <taxon>Balaenopteridae</taxon>
        <taxon>Balaenoptera</taxon>
    </lineage>
</organism>
<dbReference type="AlphaFoldDB" id="A0A8C0E1D2"/>
<keyword evidence="3" id="KW-0547">Nucleotide-binding</keyword>
<protein>
    <recommendedName>
        <fullName evidence="5">Helicase ATP-binding domain-containing protein</fullName>
    </recommendedName>
</protein>
<reference evidence="6" key="1">
    <citation type="submission" date="2023-09" db="UniProtKB">
        <authorList>
            <consortium name="Ensembl"/>
        </authorList>
    </citation>
    <scope>IDENTIFICATION</scope>
</reference>
<evidence type="ECO:0000256" key="4">
    <source>
        <dbReference type="SAM" id="MobiDB-lite"/>
    </source>
</evidence>
<dbReference type="InterPro" id="IPR027417">
    <property type="entry name" value="P-loop_NTPase"/>
</dbReference>
<feature type="compositionally biased region" description="Basic and acidic residues" evidence="4">
    <location>
        <begin position="1"/>
        <end position="14"/>
    </location>
</feature>
<dbReference type="Ensembl" id="ENSBMST00010032269.1">
    <property type="protein sequence ID" value="ENSBMSP00010029317.1"/>
    <property type="gene ID" value="ENSBMSG00010021262.1"/>
</dbReference>
<dbReference type="InterPro" id="IPR014001">
    <property type="entry name" value="Helicase_ATP-bd"/>
</dbReference>
<dbReference type="Pfam" id="PF00270">
    <property type="entry name" value="DEAD"/>
    <property type="match status" value="1"/>
</dbReference>
<dbReference type="GO" id="GO:0005524">
    <property type="term" value="F:ATP binding"/>
    <property type="evidence" value="ECO:0007669"/>
    <property type="project" value="UniProtKB-KW"/>
</dbReference>
<sequence>MAWAPERRRAERNWRARRASQDGMGGRGRGCSSTSSHLEPRAFGSQEQEKWADLSPIKKNFYMESKATRSLSQVQVDTWRKENFNIMCDDLKDGEKRPIPNPICKFEDVFQHYPELMKSTEKAGIDLTGIAQTGTGKTLSYLMHGFIHLHSQPISREQRNGPGMLVLTPTRELALQVEAECSKYSYKGLTSVCRYGGGNRKGQIQDVTKGVDIIIATPGRLNDLQMNNFVNLRSITYLVLDEADKMLDLEFEHQIMKILLAVRPDWQTVMTSATWPDTICRLTQSYLKEPMIVYTGTRDLVNVNTVKQNIIVTTEEEK</sequence>
<dbReference type="OMA" id="YERWINK"/>
<keyword evidence="3" id="KW-0067">ATP-binding</keyword>
<keyword evidence="1 3" id="KW-0378">Hydrolase</keyword>
<evidence type="ECO:0000256" key="1">
    <source>
        <dbReference type="ARBA" id="ARBA00022801"/>
    </source>
</evidence>
<keyword evidence="2 3" id="KW-0347">Helicase</keyword>
<dbReference type="PROSITE" id="PS51192">
    <property type="entry name" value="HELICASE_ATP_BIND_1"/>
    <property type="match status" value="1"/>
</dbReference>
<dbReference type="PROSITE" id="PS00039">
    <property type="entry name" value="DEAD_ATP_HELICASE"/>
    <property type="match status" value="1"/>
</dbReference>
<dbReference type="GO" id="GO:0016787">
    <property type="term" value="F:hydrolase activity"/>
    <property type="evidence" value="ECO:0007669"/>
    <property type="project" value="UniProtKB-KW"/>
</dbReference>
<comment type="similarity">
    <text evidence="3">Belongs to the DEAD box helicase family.</text>
</comment>